<protein>
    <submittedName>
        <fullName evidence="2">Uncharacterized protein</fullName>
    </submittedName>
</protein>
<organism evidence="1 2">
    <name type="scientific">Romanomermis culicivorax</name>
    <name type="common">Nematode worm</name>
    <dbReference type="NCBI Taxonomy" id="13658"/>
    <lineage>
        <taxon>Eukaryota</taxon>
        <taxon>Metazoa</taxon>
        <taxon>Ecdysozoa</taxon>
        <taxon>Nematoda</taxon>
        <taxon>Enoplea</taxon>
        <taxon>Dorylaimia</taxon>
        <taxon>Mermithida</taxon>
        <taxon>Mermithoidea</taxon>
        <taxon>Mermithidae</taxon>
        <taxon>Romanomermis</taxon>
    </lineage>
</organism>
<dbReference type="AlphaFoldDB" id="A0A915I798"/>
<keyword evidence="1" id="KW-1185">Reference proteome</keyword>
<reference evidence="2" key="1">
    <citation type="submission" date="2022-11" db="UniProtKB">
        <authorList>
            <consortium name="WormBaseParasite"/>
        </authorList>
    </citation>
    <scope>IDENTIFICATION</scope>
</reference>
<dbReference type="Proteomes" id="UP000887565">
    <property type="component" value="Unplaced"/>
</dbReference>
<dbReference type="WBParaSite" id="nRc.2.0.1.t10025-RA">
    <property type="protein sequence ID" value="nRc.2.0.1.t10025-RA"/>
    <property type="gene ID" value="nRc.2.0.1.g10025"/>
</dbReference>
<proteinExistence type="predicted"/>
<evidence type="ECO:0000313" key="1">
    <source>
        <dbReference type="Proteomes" id="UP000887565"/>
    </source>
</evidence>
<name>A0A915I798_ROMCU</name>
<sequence>MNIWQYYSIMDNNDRTFLEKSKDDQQKCIRSSLDTVIKITRKHSQKPHLEDRYPCTFNKLTLKTFEKFRASEEKIQRIDEKSQFSAID</sequence>
<accession>A0A915I798</accession>
<evidence type="ECO:0000313" key="2">
    <source>
        <dbReference type="WBParaSite" id="nRc.2.0.1.t10025-RA"/>
    </source>
</evidence>